<dbReference type="EMBL" id="LN483081">
    <property type="protein sequence ID" value="CEA05993.1"/>
    <property type="molecule type" value="Genomic_DNA"/>
</dbReference>
<organism evidence="2">
    <name type="scientific">Metalysinibacillus saudimassiliensis</name>
    <dbReference type="NCBI Taxonomy" id="1461583"/>
    <lineage>
        <taxon>Bacteria</taxon>
        <taxon>Bacillati</taxon>
        <taxon>Bacillota</taxon>
        <taxon>Bacilli</taxon>
        <taxon>Bacillales</taxon>
        <taxon>Caryophanaceae</taxon>
        <taxon>Metalysinibacillus</taxon>
    </lineage>
</organism>
<dbReference type="InterPro" id="IPR035289">
    <property type="entry name" value="DUF5366"/>
</dbReference>
<reference evidence="2" key="1">
    <citation type="submission" date="2014-07" db="EMBL/GenBank/DDBJ databases">
        <authorList>
            <person name="Urmite Genomes Urmite Genomes"/>
        </authorList>
    </citation>
    <scope>NUCLEOTIDE SEQUENCE</scope>
    <source>
        <strain evidence="2">13S34_air</strain>
    </source>
</reference>
<accession>A0A078MFA6</accession>
<name>A0A078MFA6_9BACL</name>
<feature type="transmembrane region" description="Helical" evidence="1">
    <location>
        <begin position="100"/>
        <end position="133"/>
    </location>
</feature>
<keyword evidence="1" id="KW-1133">Transmembrane helix</keyword>
<protein>
    <recommendedName>
        <fullName evidence="3">Membrane protein YufK</fullName>
    </recommendedName>
</protein>
<evidence type="ECO:0000313" key="2">
    <source>
        <dbReference type="EMBL" id="CEA05993.1"/>
    </source>
</evidence>
<feature type="transmembrane region" description="Helical" evidence="1">
    <location>
        <begin position="145"/>
        <end position="173"/>
    </location>
</feature>
<dbReference type="HOGENOM" id="CLU_124926_0_0_9"/>
<feature type="transmembrane region" description="Helical" evidence="1">
    <location>
        <begin position="6"/>
        <end position="34"/>
    </location>
</feature>
<keyword evidence="1" id="KW-0472">Membrane</keyword>
<evidence type="ECO:0000256" key="1">
    <source>
        <dbReference type="SAM" id="Phobius"/>
    </source>
</evidence>
<dbReference type="AlphaFoldDB" id="A0A078MFA6"/>
<proteinExistence type="predicted"/>
<dbReference type="PATRIC" id="fig|1461583.4.peg.2638"/>
<keyword evidence="1" id="KW-0812">Transmembrane</keyword>
<sequence length="186" mass="20635">MKNPYLFGFLPLITILLFSMTFGLFAVNESLVLFKSIGVYAAMSEFLSDVELRIFLFICFAVLFFMVFSAVKLVGESVHTIGMLFFAKINEDNPPQESKALYSILLIGACLSVIGMNSFIVLIAIAIGTLLVYFIATMVRLTEYLGFGSVIGLLIFEFAIWTVLLVTLAYVLVKLYNSLLSSLPFA</sequence>
<evidence type="ECO:0008006" key="3">
    <source>
        <dbReference type="Google" id="ProtNLM"/>
    </source>
</evidence>
<gene>
    <name evidence="2" type="ORF">BN1050_02753</name>
</gene>
<dbReference type="Pfam" id="PF17328">
    <property type="entry name" value="DUF5366"/>
    <property type="match status" value="1"/>
</dbReference>
<feature type="transmembrane region" description="Helical" evidence="1">
    <location>
        <begin position="54"/>
        <end position="75"/>
    </location>
</feature>